<evidence type="ECO:0000313" key="2">
    <source>
        <dbReference type="Proteomes" id="UP000004090"/>
    </source>
</evidence>
<protein>
    <submittedName>
        <fullName evidence="1">Uncharacterized protein</fullName>
    </submittedName>
</protein>
<dbReference type="Proteomes" id="UP000004090">
    <property type="component" value="Unassembled WGS sequence"/>
</dbReference>
<reference evidence="1 2" key="2">
    <citation type="submission" date="2007-09" db="EMBL/GenBank/DDBJ databases">
        <authorList>
            <person name="Fulton L."/>
            <person name="Clifton S."/>
            <person name="Fulton B."/>
            <person name="Xu J."/>
            <person name="Minx P."/>
            <person name="Pepin K.H."/>
            <person name="Johnson M."/>
            <person name="Thiruvilangam P."/>
            <person name="Bhonagiri V."/>
            <person name="Nash W.E."/>
            <person name="Mardis E.R."/>
            <person name="Wilson R.K."/>
        </authorList>
    </citation>
    <scope>NUCLEOTIDE SEQUENCE [LARGE SCALE GENOMIC DNA]</scope>
    <source>
        <strain evidence="1 2">DSM 3991</strain>
    </source>
</reference>
<proteinExistence type="predicted"/>
<dbReference type="AlphaFoldDB" id="A8RE64"/>
<reference evidence="1 2" key="1">
    <citation type="submission" date="2007-09" db="EMBL/GenBank/DDBJ databases">
        <title>Draft genome sequence of Eubacterium dolichum (DSM 3991).</title>
        <authorList>
            <person name="Sudarsanam P."/>
            <person name="Ley R."/>
            <person name="Guruge J."/>
            <person name="Turnbaugh P.J."/>
            <person name="Mahowald M."/>
            <person name="Liep D."/>
            <person name="Gordon J."/>
        </authorList>
    </citation>
    <scope>NUCLEOTIDE SEQUENCE [LARGE SCALE GENOMIC DNA]</scope>
    <source>
        <strain evidence="1 2">DSM 3991</strain>
    </source>
</reference>
<gene>
    <name evidence="1" type="ORF">EUBDOL_01702</name>
</gene>
<accession>A8RE64</accession>
<dbReference type="STRING" id="428127.EUBDOL_01702"/>
<organism evidence="1 2">
    <name type="scientific">Amedibacillus dolichus DSM 3991</name>
    <dbReference type="NCBI Taxonomy" id="428127"/>
    <lineage>
        <taxon>Bacteria</taxon>
        <taxon>Bacillati</taxon>
        <taxon>Bacillota</taxon>
        <taxon>Erysipelotrichia</taxon>
        <taxon>Erysipelotrichales</taxon>
        <taxon>Erysipelotrichaceae</taxon>
        <taxon>Amedibacillus</taxon>
    </lineage>
</organism>
<dbReference type="HOGENOM" id="CLU_3289810_0_0_9"/>
<comment type="caution">
    <text evidence="1">The sequence shown here is derived from an EMBL/GenBank/DDBJ whole genome shotgun (WGS) entry which is preliminary data.</text>
</comment>
<evidence type="ECO:0000313" key="1">
    <source>
        <dbReference type="EMBL" id="EDP10458.1"/>
    </source>
</evidence>
<name>A8RE64_9FIRM</name>
<sequence length="40" mass="4756">MIGYDRIKMKVYVYLLALIYSEILKSAKQMFKNTKTIILN</sequence>
<dbReference type="EMBL" id="ABAW02000024">
    <property type="protein sequence ID" value="EDP10458.1"/>
    <property type="molecule type" value="Genomic_DNA"/>
</dbReference>